<comment type="caution">
    <text evidence="4">The sequence shown here is derived from an EMBL/GenBank/DDBJ whole genome shotgun (WGS) entry which is preliminary data.</text>
</comment>
<dbReference type="InterPro" id="IPR008278">
    <property type="entry name" value="4-PPantetheinyl_Trfase_dom"/>
</dbReference>
<name>A0ABT0ZMN9_9ACTN</name>
<dbReference type="InterPro" id="IPR050559">
    <property type="entry name" value="P-Pant_transferase_sf"/>
</dbReference>
<dbReference type="EMBL" id="JAMWMR010000050">
    <property type="protein sequence ID" value="MCN9244846.1"/>
    <property type="molecule type" value="Genomic_DNA"/>
</dbReference>
<dbReference type="InterPro" id="IPR037143">
    <property type="entry name" value="4-PPantetheinyl_Trfase_dom_sf"/>
</dbReference>
<feature type="domain" description="4'-phosphopantetheinyl transferase" evidence="3">
    <location>
        <begin position="120"/>
        <end position="182"/>
    </location>
</feature>
<reference evidence="4 5" key="1">
    <citation type="submission" date="2022-05" db="EMBL/GenBank/DDBJ databases">
        <title>Streptomyces sp. nov. RY43-2 isolated from soil of a peat swamp forest.</title>
        <authorList>
            <person name="Kanchanasin P."/>
            <person name="Tanasupawat S."/>
            <person name="Phongsopitanun W."/>
        </authorList>
    </citation>
    <scope>NUCLEOTIDE SEQUENCE [LARGE SCALE GENOMIC DNA]</scope>
    <source>
        <strain evidence="4 5">RY43-2</strain>
    </source>
</reference>
<proteinExistence type="inferred from homology"/>
<accession>A0ABT0ZMN9</accession>
<evidence type="ECO:0000313" key="4">
    <source>
        <dbReference type="EMBL" id="MCN9244846.1"/>
    </source>
</evidence>
<dbReference type="Pfam" id="PF01648">
    <property type="entry name" value="ACPS"/>
    <property type="match status" value="1"/>
</dbReference>
<dbReference type="PANTHER" id="PTHR12215:SF10">
    <property type="entry name" value="L-AMINOADIPATE-SEMIALDEHYDE DEHYDROGENASE-PHOSPHOPANTETHEINYL TRANSFERASE"/>
    <property type="match status" value="1"/>
</dbReference>
<evidence type="ECO:0000256" key="1">
    <source>
        <dbReference type="ARBA" id="ARBA00010990"/>
    </source>
</evidence>
<evidence type="ECO:0000256" key="2">
    <source>
        <dbReference type="ARBA" id="ARBA00022679"/>
    </source>
</evidence>
<dbReference type="PANTHER" id="PTHR12215">
    <property type="entry name" value="PHOSPHOPANTETHEINE TRANSFERASE"/>
    <property type="match status" value="1"/>
</dbReference>
<keyword evidence="2 4" id="KW-0808">Transferase</keyword>
<dbReference type="SUPFAM" id="SSF56214">
    <property type="entry name" value="4'-phosphopantetheinyl transferase"/>
    <property type="match status" value="2"/>
</dbReference>
<protein>
    <submittedName>
        <fullName evidence="4">4'-phosphopantetheinyl transferase superfamily protein</fullName>
    </submittedName>
</protein>
<comment type="similarity">
    <text evidence="1">Belongs to the P-Pant transferase superfamily. Gsp/Sfp/HetI/AcpT family.</text>
</comment>
<dbReference type="Gene3D" id="3.90.470.20">
    <property type="entry name" value="4'-phosphopantetheinyl transferase domain"/>
    <property type="match status" value="1"/>
</dbReference>
<evidence type="ECO:0000313" key="5">
    <source>
        <dbReference type="Proteomes" id="UP001523219"/>
    </source>
</evidence>
<dbReference type="GO" id="GO:0016740">
    <property type="term" value="F:transferase activity"/>
    <property type="evidence" value="ECO:0007669"/>
    <property type="project" value="UniProtKB-KW"/>
</dbReference>
<dbReference type="RefSeq" id="WP_252428818.1">
    <property type="nucleotide sequence ID" value="NZ_JAMWMR010000050.1"/>
</dbReference>
<sequence>MTKLHPPAGPEELHIWWLAVPPPGAATRAVARLLDAGQRHRVARLRRPLHRHRKVMAHAGLRTLLAEYTGREPEKLTLRRAACPACGGPHGRPFQQDTPDLEYSMAHSGDRVVYAFADRPVGVDLEGSAVPARTVRTVSRWLAADERRLLEELPEERRPAAFGRCWVRREAYLKGVGTGLAHGVGAAPADGTWRLVDLDPPQGYVAAAALPAAPQAVVRVRGATLPVARILDLAARTETAGGGDVGDRVRAVRAE</sequence>
<dbReference type="Proteomes" id="UP001523219">
    <property type="component" value="Unassembled WGS sequence"/>
</dbReference>
<organism evidence="4 5">
    <name type="scientific">Streptomyces macrolidinus</name>
    <dbReference type="NCBI Taxonomy" id="2952607"/>
    <lineage>
        <taxon>Bacteria</taxon>
        <taxon>Bacillati</taxon>
        <taxon>Actinomycetota</taxon>
        <taxon>Actinomycetes</taxon>
        <taxon>Kitasatosporales</taxon>
        <taxon>Streptomycetaceae</taxon>
        <taxon>Streptomyces</taxon>
    </lineage>
</organism>
<gene>
    <name evidence="4" type="ORF">NGF19_29390</name>
</gene>
<evidence type="ECO:0000259" key="3">
    <source>
        <dbReference type="Pfam" id="PF01648"/>
    </source>
</evidence>
<keyword evidence="5" id="KW-1185">Reference proteome</keyword>